<feature type="transmembrane region" description="Helical" evidence="7">
    <location>
        <begin position="172"/>
        <end position="198"/>
    </location>
</feature>
<dbReference type="AlphaFoldDB" id="A0A2N0UZR5"/>
<keyword evidence="2" id="KW-0813">Transport</keyword>
<organism evidence="8 9">
    <name type="scientific">Ruminococcus bromii</name>
    <dbReference type="NCBI Taxonomy" id="40518"/>
    <lineage>
        <taxon>Bacteria</taxon>
        <taxon>Bacillati</taxon>
        <taxon>Bacillota</taxon>
        <taxon>Clostridia</taxon>
        <taxon>Eubacteriales</taxon>
        <taxon>Oscillospiraceae</taxon>
        <taxon>Ruminococcus</taxon>
    </lineage>
</organism>
<gene>
    <name evidence="8" type="primary">mepA_2</name>
    <name evidence="8" type="ORF">RBATCC27255_00433</name>
</gene>
<comment type="subcellular location">
    <subcellularLocation>
        <location evidence="1">Cell membrane</location>
        <topology evidence="1">Multi-pass membrane protein</topology>
    </subcellularLocation>
</comment>
<feature type="transmembrane region" description="Helical" evidence="7">
    <location>
        <begin position="426"/>
        <end position="448"/>
    </location>
</feature>
<keyword evidence="3" id="KW-1003">Cell membrane</keyword>
<evidence type="ECO:0000256" key="2">
    <source>
        <dbReference type="ARBA" id="ARBA00022448"/>
    </source>
</evidence>
<keyword evidence="6 7" id="KW-0472">Membrane</keyword>
<evidence type="ECO:0000313" key="9">
    <source>
        <dbReference type="Proteomes" id="UP000233425"/>
    </source>
</evidence>
<dbReference type="NCBIfam" id="TIGR00797">
    <property type="entry name" value="matE"/>
    <property type="match status" value="1"/>
</dbReference>
<feature type="transmembrane region" description="Helical" evidence="7">
    <location>
        <begin position="402"/>
        <end position="420"/>
    </location>
</feature>
<feature type="transmembrane region" description="Helical" evidence="7">
    <location>
        <begin position="105"/>
        <end position="127"/>
    </location>
</feature>
<dbReference type="PANTHER" id="PTHR43549">
    <property type="entry name" value="MULTIDRUG RESISTANCE PROTEIN YPNP-RELATED"/>
    <property type="match status" value="1"/>
</dbReference>
<evidence type="ECO:0000313" key="8">
    <source>
        <dbReference type="EMBL" id="PKD32483.1"/>
    </source>
</evidence>
<evidence type="ECO:0000256" key="7">
    <source>
        <dbReference type="SAM" id="Phobius"/>
    </source>
</evidence>
<evidence type="ECO:0000256" key="5">
    <source>
        <dbReference type="ARBA" id="ARBA00022989"/>
    </source>
</evidence>
<dbReference type="GO" id="GO:0042910">
    <property type="term" value="F:xenobiotic transmembrane transporter activity"/>
    <property type="evidence" value="ECO:0007669"/>
    <property type="project" value="InterPro"/>
</dbReference>
<sequence>MGNMENSVKPHENKMGTMPMTRLILTMSLPAIFSMTIQAMYNVVDSIFIGNYDADGLTATSLAYPLQMLLIAFAAGTAVGVNSFVSRKLGEKNFVQANDGATHGFVTCIFNYVIFLLLGLFAVRPFMAMYTQNEAILNYGIQYLTVVLCFSFFSIVQIMIEKTLQATGNMIFPMLSQLFGAIVNIIFDPLLIFGIGIFPELGVLGAAIATVFGQFCGMVFCLCILFFKNNEVKVSFKHFKLNGSTLKSIYVVGFPSVIMQSIGSVMIIGLNAILAVSEAAVTVLGIYYKLQSFVFMPCFGLNQGVMPIIGYNYGARKKKRMYSALKRGIIIGVIIMAVGTILMWTIPEQLIAMFGGTQDIMDIGVPAFRIISLCFIPAAAGIIFTTLFQAVGKGLRSLIMSFCRQLVLILPIAWVLSMVFDYTAVWYAFPIAEFFSLMLAIAFFVNLTKGDFKRLDQKIE</sequence>
<feature type="transmembrane region" description="Helical" evidence="7">
    <location>
        <begin position="139"/>
        <end position="160"/>
    </location>
</feature>
<evidence type="ECO:0000256" key="6">
    <source>
        <dbReference type="ARBA" id="ARBA00023136"/>
    </source>
</evidence>
<dbReference type="PIRSF" id="PIRSF006603">
    <property type="entry name" value="DinF"/>
    <property type="match status" value="1"/>
</dbReference>
<name>A0A2N0UZR5_9FIRM</name>
<keyword evidence="4 7" id="KW-0812">Transmembrane</keyword>
<feature type="transmembrane region" description="Helical" evidence="7">
    <location>
        <begin position="325"/>
        <end position="346"/>
    </location>
</feature>
<dbReference type="InterPro" id="IPR052031">
    <property type="entry name" value="Membrane_Transporter-Flippase"/>
</dbReference>
<proteinExistence type="predicted"/>
<dbReference type="GO" id="GO:0015297">
    <property type="term" value="F:antiporter activity"/>
    <property type="evidence" value="ECO:0007669"/>
    <property type="project" value="InterPro"/>
</dbReference>
<evidence type="ECO:0000256" key="1">
    <source>
        <dbReference type="ARBA" id="ARBA00004651"/>
    </source>
</evidence>
<feature type="transmembrane region" description="Helical" evidence="7">
    <location>
        <begin position="21"/>
        <end position="44"/>
    </location>
</feature>
<protein>
    <submittedName>
        <fullName evidence="8">Multidrug export protein MepA</fullName>
    </submittedName>
</protein>
<dbReference type="CDD" id="cd13144">
    <property type="entry name" value="MATE_like_4"/>
    <property type="match status" value="1"/>
</dbReference>
<evidence type="ECO:0000256" key="4">
    <source>
        <dbReference type="ARBA" id="ARBA00022692"/>
    </source>
</evidence>
<feature type="transmembrane region" description="Helical" evidence="7">
    <location>
        <begin position="204"/>
        <end position="227"/>
    </location>
</feature>
<evidence type="ECO:0000256" key="3">
    <source>
        <dbReference type="ARBA" id="ARBA00022475"/>
    </source>
</evidence>
<feature type="transmembrane region" description="Helical" evidence="7">
    <location>
        <begin position="294"/>
        <end position="313"/>
    </location>
</feature>
<keyword evidence="9" id="KW-1185">Reference proteome</keyword>
<dbReference type="InterPro" id="IPR002528">
    <property type="entry name" value="MATE_fam"/>
</dbReference>
<accession>A0A2N0UZR5</accession>
<reference evidence="8" key="1">
    <citation type="journal article" date="2018" name="Environ. Microbiol.">
        <title>Sporulation capability and amylosome conservation among diverse human colonic and rumen isolates of the keystone starch-degrader Ruminococcus bromii.</title>
        <authorList>
            <person name="Mukhopadhya I."/>
            <person name="Morais S."/>
            <person name="Laverde-Gomez J."/>
            <person name="Sheridan P.O."/>
            <person name="Walker A.W."/>
            <person name="Kelly W."/>
            <person name="Klieve A.V."/>
            <person name="Ouwerkerk D."/>
            <person name="Duncan S.H."/>
            <person name="Louis P."/>
            <person name="Koropatkin N."/>
            <person name="Cockburn D."/>
            <person name="Kibler R."/>
            <person name="Cooper P.J."/>
            <person name="Sandoval C."/>
            <person name="Crost E."/>
            <person name="Juge N."/>
            <person name="Bayer E.A."/>
            <person name="Flint H.J."/>
        </authorList>
    </citation>
    <scope>NUCLEOTIDE SEQUENCE [LARGE SCALE GENOMIC DNA]</scope>
    <source>
        <strain evidence="8">ATCC 27255</strain>
    </source>
</reference>
<dbReference type="EMBL" id="NNSR01000026">
    <property type="protein sequence ID" value="PKD32483.1"/>
    <property type="molecule type" value="Genomic_DNA"/>
</dbReference>
<dbReference type="PANTHER" id="PTHR43549:SF2">
    <property type="entry name" value="MULTIDRUG RESISTANCE PROTEIN NORM-RELATED"/>
    <property type="match status" value="1"/>
</dbReference>
<keyword evidence="5 7" id="KW-1133">Transmembrane helix</keyword>
<dbReference type="Pfam" id="PF01554">
    <property type="entry name" value="MatE"/>
    <property type="match status" value="2"/>
</dbReference>
<feature type="transmembrane region" description="Helical" evidence="7">
    <location>
        <begin position="64"/>
        <end position="85"/>
    </location>
</feature>
<feature type="transmembrane region" description="Helical" evidence="7">
    <location>
        <begin position="366"/>
        <end position="390"/>
    </location>
</feature>
<dbReference type="InterPro" id="IPR048279">
    <property type="entry name" value="MdtK-like"/>
</dbReference>
<comment type="caution">
    <text evidence="8">The sequence shown here is derived from an EMBL/GenBank/DDBJ whole genome shotgun (WGS) entry which is preliminary data.</text>
</comment>
<dbReference type="GO" id="GO:0005886">
    <property type="term" value="C:plasma membrane"/>
    <property type="evidence" value="ECO:0007669"/>
    <property type="project" value="UniProtKB-SubCell"/>
</dbReference>
<dbReference type="Proteomes" id="UP000233425">
    <property type="component" value="Unassembled WGS sequence"/>
</dbReference>
<feature type="transmembrane region" description="Helical" evidence="7">
    <location>
        <begin position="248"/>
        <end position="274"/>
    </location>
</feature>